<dbReference type="GO" id="GO:0030154">
    <property type="term" value="P:cell differentiation"/>
    <property type="evidence" value="ECO:0007669"/>
    <property type="project" value="TreeGrafter"/>
</dbReference>
<protein>
    <recommendedName>
        <fullName evidence="6">Fork-head domain-containing protein</fullName>
    </recommendedName>
</protein>
<feature type="compositionally biased region" description="Basic and acidic residues" evidence="5">
    <location>
        <begin position="211"/>
        <end position="222"/>
    </location>
</feature>
<evidence type="ECO:0000256" key="2">
    <source>
        <dbReference type="ARBA" id="ARBA00023125"/>
    </source>
</evidence>
<evidence type="ECO:0000313" key="8">
    <source>
        <dbReference type="Proteomes" id="UP001152622"/>
    </source>
</evidence>
<comment type="subcellular location">
    <subcellularLocation>
        <location evidence="1 4">Nucleus</location>
    </subcellularLocation>
</comment>
<keyword evidence="8" id="KW-1185">Reference proteome</keyword>
<dbReference type="GO" id="GO:0000978">
    <property type="term" value="F:RNA polymerase II cis-regulatory region sequence-specific DNA binding"/>
    <property type="evidence" value="ECO:0007669"/>
    <property type="project" value="TreeGrafter"/>
</dbReference>
<comment type="caution">
    <text evidence="7">The sequence shown here is derived from an EMBL/GenBank/DDBJ whole genome shotgun (WGS) entry which is preliminary data.</text>
</comment>
<evidence type="ECO:0000256" key="1">
    <source>
        <dbReference type="ARBA" id="ARBA00004123"/>
    </source>
</evidence>
<reference evidence="7" key="1">
    <citation type="journal article" date="2023" name="Science">
        <title>Genome structures resolve the early diversification of teleost fishes.</title>
        <authorList>
            <person name="Parey E."/>
            <person name="Louis A."/>
            <person name="Montfort J."/>
            <person name="Bouchez O."/>
            <person name="Roques C."/>
            <person name="Iampietro C."/>
            <person name="Lluch J."/>
            <person name="Castinel A."/>
            <person name="Donnadieu C."/>
            <person name="Desvignes T."/>
            <person name="Floi Bucao C."/>
            <person name="Jouanno E."/>
            <person name="Wen M."/>
            <person name="Mejri S."/>
            <person name="Dirks R."/>
            <person name="Jansen H."/>
            <person name="Henkel C."/>
            <person name="Chen W.J."/>
            <person name="Zahm M."/>
            <person name="Cabau C."/>
            <person name="Klopp C."/>
            <person name="Thompson A.W."/>
            <person name="Robinson-Rechavi M."/>
            <person name="Braasch I."/>
            <person name="Lecointre G."/>
            <person name="Bobe J."/>
            <person name="Postlethwait J.H."/>
            <person name="Berthelot C."/>
            <person name="Roest Crollius H."/>
            <person name="Guiguen Y."/>
        </authorList>
    </citation>
    <scope>NUCLEOTIDE SEQUENCE</scope>
    <source>
        <strain evidence="7">WJC10195</strain>
    </source>
</reference>
<dbReference type="GO" id="GO:0000981">
    <property type="term" value="F:DNA-binding transcription factor activity, RNA polymerase II-specific"/>
    <property type="evidence" value="ECO:0007669"/>
    <property type="project" value="TreeGrafter"/>
</dbReference>
<dbReference type="InterPro" id="IPR036388">
    <property type="entry name" value="WH-like_DNA-bd_sf"/>
</dbReference>
<dbReference type="SUPFAM" id="SSF46785">
    <property type="entry name" value="Winged helix' DNA-binding domain"/>
    <property type="match status" value="1"/>
</dbReference>
<dbReference type="Gene3D" id="1.10.10.10">
    <property type="entry name" value="Winged helix-like DNA-binding domain superfamily/Winged helix DNA-binding domain"/>
    <property type="match status" value="1"/>
</dbReference>
<dbReference type="SMART" id="SM00339">
    <property type="entry name" value="FH"/>
    <property type="match status" value="1"/>
</dbReference>
<evidence type="ECO:0000256" key="5">
    <source>
        <dbReference type="SAM" id="MobiDB-lite"/>
    </source>
</evidence>
<dbReference type="CDD" id="cd20015">
    <property type="entry name" value="FH_FOXA"/>
    <property type="match status" value="1"/>
</dbReference>
<dbReference type="PRINTS" id="PR00053">
    <property type="entry name" value="FORKHEAD"/>
</dbReference>
<dbReference type="Pfam" id="PF00250">
    <property type="entry name" value="Forkhead"/>
    <property type="match status" value="1"/>
</dbReference>
<keyword evidence="2 4" id="KW-0238">DNA-binding</keyword>
<sequence length="391" mass="42389">MISGVKLETNEEWMAYYQDEVYPGTNNLPNSLSGYLPSGVPYLSGGHTGVGVPTGTSGGLSSPVNHFGVLPSQLGYGGDSSGGPYGFEVPGGEAKGGYRRNFSHAKPPYSYISLISMAIQQSPAKRLTLNDIYQWIRQLFPYYRQNQQRWQNSIRHSLSFNDCFVRVPRSPDSPGKGSYWALHPDSGNMFENGCYMRRQKRFRCAQTGEPKGPREGKIRDAGEAAAASLPAGSPRGSPQPQPPPSAHSPRLPKCPSPPLHFHHHSLSPPSLPLSSNQRSLCISPPSVPPALPPISSHNPQPPSALQHPSLSLDPCLRTEPLTHHPFSISQLMGMERGDLLPYDTSLGFSNYYGPAASTHHYGHHPAPRDGTPFGGDSMYPGMCSVPILSSS</sequence>
<dbReference type="PANTHER" id="PTHR11829">
    <property type="entry name" value="FORKHEAD BOX PROTEIN"/>
    <property type="match status" value="1"/>
</dbReference>
<dbReference type="EMBL" id="JAINUF010000018">
    <property type="protein sequence ID" value="KAJ8337975.1"/>
    <property type="molecule type" value="Genomic_DNA"/>
</dbReference>
<dbReference type="AlphaFoldDB" id="A0A9Q1EFT0"/>
<gene>
    <name evidence="7" type="ORF">SKAU_G00369410</name>
</gene>
<dbReference type="PROSITE" id="PS00657">
    <property type="entry name" value="FORK_HEAD_1"/>
    <property type="match status" value="1"/>
</dbReference>
<proteinExistence type="predicted"/>
<evidence type="ECO:0000313" key="7">
    <source>
        <dbReference type="EMBL" id="KAJ8337975.1"/>
    </source>
</evidence>
<feature type="domain" description="Fork-head" evidence="6">
    <location>
        <begin position="106"/>
        <end position="200"/>
    </location>
</feature>
<feature type="compositionally biased region" description="Low complexity" evidence="5">
    <location>
        <begin position="266"/>
        <end position="275"/>
    </location>
</feature>
<dbReference type="PANTHER" id="PTHR11829:SF380">
    <property type="entry name" value="PROTEIN FORK HEAD"/>
    <property type="match status" value="1"/>
</dbReference>
<keyword evidence="3 4" id="KW-0539">Nucleus</keyword>
<dbReference type="GO" id="GO:0005634">
    <property type="term" value="C:nucleus"/>
    <property type="evidence" value="ECO:0007669"/>
    <property type="project" value="UniProtKB-SubCell"/>
</dbReference>
<dbReference type="InterPro" id="IPR030456">
    <property type="entry name" value="TF_fork_head_CS_2"/>
</dbReference>
<dbReference type="OrthoDB" id="5954824at2759"/>
<evidence type="ECO:0000256" key="4">
    <source>
        <dbReference type="PROSITE-ProRule" id="PRU00089"/>
    </source>
</evidence>
<dbReference type="InterPro" id="IPR001766">
    <property type="entry name" value="Fork_head_dom"/>
</dbReference>
<dbReference type="PROSITE" id="PS00658">
    <property type="entry name" value="FORK_HEAD_2"/>
    <property type="match status" value="1"/>
</dbReference>
<dbReference type="Proteomes" id="UP001152622">
    <property type="component" value="Chromosome 18"/>
</dbReference>
<dbReference type="GO" id="GO:0009653">
    <property type="term" value="P:anatomical structure morphogenesis"/>
    <property type="evidence" value="ECO:0007669"/>
    <property type="project" value="TreeGrafter"/>
</dbReference>
<name>A0A9Q1EFT0_SYNKA</name>
<evidence type="ECO:0000259" key="6">
    <source>
        <dbReference type="PROSITE" id="PS50039"/>
    </source>
</evidence>
<dbReference type="FunFam" id="1.10.10.10:FF:000042">
    <property type="entry name" value="hepatocyte nuclear factor 3-beta"/>
    <property type="match status" value="1"/>
</dbReference>
<accession>A0A9Q1EFT0</accession>
<dbReference type="InterPro" id="IPR050211">
    <property type="entry name" value="FOX_domain-containing"/>
</dbReference>
<dbReference type="InterPro" id="IPR036390">
    <property type="entry name" value="WH_DNA-bd_sf"/>
</dbReference>
<organism evidence="7 8">
    <name type="scientific">Synaphobranchus kaupii</name>
    <name type="common">Kaup's arrowtooth eel</name>
    <dbReference type="NCBI Taxonomy" id="118154"/>
    <lineage>
        <taxon>Eukaryota</taxon>
        <taxon>Metazoa</taxon>
        <taxon>Chordata</taxon>
        <taxon>Craniata</taxon>
        <taxon>Vertebrata</taxon>
        <taxon>Euteleostomi</taxon>
        <taxon>Actinopterygii</taxon>
        <taxon>Neopterygii</taxon>
        <taxon>Teleostei</taxon>
        <taxon>Anguilliformes</taxon>
        <taxon>Synaphobranchidae</taxon>
        <taxon>Synaphobranchus</taxon>
    </lineage>
</organism>
<feature type="DNA-binding region" description="Fork-head" evidence="4">
    <location>
        <begin position="106"/>
        <end position="200"/>
    </location>
</feature>
<evidence type="ECO:0000256" key="3">
    <source>
        <dbReference type="ARBA" id="ARBA00023242"/>
    </source>
</evidence>
<feature type="compositionally biased region" description="Low complexity" evidence="5">
    <location>
        <begin position="223"/>
        <end position="236"/>
    </location>
</feature>
<feature type="region of interest" description="Disordered" evidence="5">
    <location>
        <begin position="205"/>
        <end position="312"/>
    </location>
</feature>
<dbReference type="PROSITE" id="PS50039">
    <property type="entry name" value="FORK_HEAD_3"/>
    <property type="match status" value="1"/>
</dbReference>
<feature type="compositionally biased region" description="Pro residues" evidence="5">
    <location>
        <begin position="237"/>
        <end position="258"/>
    </location>
</feature>
<dbReference type="InterPro" id="IPR018122">
    <property type="entry name" value="TF_fork_head_CS_1"/>
</dbReference>